<dbReference type="Proteomes" id="UP000547879">
    <property type="component" value="Unassembled WGS sequence"/>
</dbReference>
<evidence type="ECO:0000313" key="2">
    <source>
        <dbReference type="EMBL" id="MBB6165704.1"/>
    </source>
</evidence>
<evidence type="ECO:0000313" key="3">
    <source>
        <dbReference type="Proteomes" id="UP000547879"/>
    </source>
</evidence>
<dbReference type="AlphaFoldDB" id="A0A7W9YBU5"/>
<organism evidence="2 3">
    <name type="scientific">Rhizobium wenxiniae</name>
    <dbReference type="NCBI Taxonomy" id="1737357"/>
    <lineage>
        <taxon>Bacteria</taxon>
        <taxon>Pseudomonadati</taxon>
        <taxon>Pseudomonadota</taxon>
        <taxon>Alphaproteobacteria</taxon>
        <taxon>Hyphomicrobiales</taxon>
        <taxon>Rhizobiaceae</taxon>
        <taxon>Rhizobium/Agrobacterium group</taxon>
        <taxon>Rhizobium</taxon>
    </lineage>
</organism>
<comment type="caution">
    <text evidence="2">The sequence shown here is derived from an EMBL/GenBank/DDBJ whole genome shotgun (WGS) entry which is preliminary data.</text>
</comment>
<reference evidence="2 3" key="1">
    <citation type="submission" date="2020-08" db="EMBL/GenBank/DDBJ databases">
        <title>Genomic Encyclopedia of Type Strains, Phase IV (KMG-IV): sequencing the most valuable type-strain genomes for metagenomic binning, comparative biology and taxonomic classification.</title>
        <authorList>
            <person name="Goeker M."/>
        </authorList>
    </citation>
    <scope>NUCLEOTIDE SEQUENCE [LARGE SCALE GENOMIC DNA]</scope>
    <source>
        <strain evidence="2 3">DSM 100734</strain>
    </source>
</reference>
<feature type="region of interest" description="Disordered" evidence="1">
    <location>
        <begin position="1"/>
        <end position="72"/>
    </location>
</feature>
<sequence>MSEKDLSRPNPSAQTSSRTEFEARGIDRQGAGNEAGGAAGASRYREFVDVDKTPPQEREEGRHCATRQATTK</sequence>
<feature type="compositionally biased region" description="Basic and acidic residues" evidence="1">
    <location>
        <begin position="43"/>
        <end position="63"/>
    </location>
</feature>
<accession>A0A7W9YBU5</accession>
<keyword evidence="3" id="KW-1185">Reference proteome</keyword>
<evidence type="ECO:0000256" key="1">
    <source>
        <dbReference type="SAM" id="MobiDB-lite"/>
    </source>
</evidence>
<gene>
    <name evidence="2" type="ORF">HNQ72_005552</name>
</gene>
<feature type="compositionally biased region" description="Polar residues" evidence="1">
    <location>
        <begin position="9"/>
        <end position="18"/>
    </location>
</feature>
<name>A0A7W9YBU5_9HYPH</name>
<proteinExistence type="predicted"/>
<protein>
    <submittedName>
        <fullName evidence="2">Uncharacterized protein</fullName>
    </submittedName>
</protein>
<dbReference type="EMBL" id="JACHEG010000010">
    <property type="protein sequence ID" value="MBB6165704.1"/>
    <property type="molecule type" value="Genomic_DNA"/>
</dbReference>